<gene>
    <name evidence="1" type="ORF">SAMN06265222_104237</name>
</gene>
<dbReference type="Pfam" id="PF12044">
    <property type="entry name" value="Metallopep"/>
    <property type="match status" value="1"/>
</dbReference>
<proteinExistence type="predicted"/>
<evidence type="ECO:0000313" key="1">
    <source>
        <dbReference type="EMBL" id="SMP54379.1"/>
    </source>
</evidence>
<accession>A0ABY1Q418</accession>
<comment type="caution">
    <text evidence="1">The sequence shown here is derived from an EMBL/GenBank/DDBJ whole genome shotgun (WGS) entry which is preliminary data.</text>
</comment>
<keyword evidence="2" id="KW-1185">Reference proteome</keyword>
<dbReference type="InterPro" id="IPR021917">
    <property type="entry name" value="Unchr_Zn-peptidase-like"/>
</dbReference>
<dbReference type="Proteomes" id="UP001158067">
    <property type="component" value="Unassembled WGS sequence"/>
</dbReference>
<dbReference type="EMBL" id="FXUG01000004">
    <property type="protein sequence ID" value="SMP54379.1"/>
    <property type="molecule type" value="Genomic_DNA"/>
</dbReference>
<protein>
    <submittedName>
        <fullName evidence="1">Peptidase family protein</fullName>
    </submittedName>
</protein>
<dbReference type="InterPro" id="IPR053002">
    <property type="entry name" value="Metalloproteinase_M10B"/>
</dbReference>
<organism evidence="1 2">
    <name type="scientific">Neorhodopirellula lusitana</name>
    <dbReference type="NCBI Taxonomy" id="445327"/>
    <lineage>
        <taxon>Bacteria</taxon>
        <taxon>Pseudomonadati</taxon>
        <taxon>Planctomycetota</taxon>
        <taxon>Planctomycetia</taxon>
        <taxon>Pirellulales</taxon>
        <taxon>Pirellulaceae</taxon>
        <taxon>Neorhodopirellula</taxon>
    </lineage>
</organism>
<dbReference type="RefSeq" id="WP_283432419.1">
    <property type="nucleotide sequence ID" value="NZ_FXUG01000004.1"/>
</dbReference>
<dbReference type="PANTHER" id="PTHR21054">
    <property type="entry name" value="ZINC METALLOPROTEINASE-RELATED"/>
    <property type="match status" value="1"/>
</dbReference>
<sequence length="474" mass="52989">MVTQHFPKFAIRLAFTFIFVLNCNQPAESADHSNDSAKLVVENHEPNSTVRYSVILLRGTLPTQTSDFKIINANAPASAGTTKVVTRDGNFKALVELSPGRNELQLSGTGIASLTFPIHYTPQTNPQYIRLVWMTDKGGDTNFATPTDDVAQNYEARLRTAALLMQSFTAERMHELGYGRRTFRLERDEAGEVIVHTWKGPLSREEYYALGDSNRWWHRVRQWIDQDHTDAAAKNVVLAAYTRKDPTTGRMKGHTALGGANLGLFGSASVFSWPQSISQAAIVFQNETQYDTSKIHDDSVSHSAIWGLASTTIGATLHETGHALGLPHCPDRFGIMSRGFDHFNRFATFQDPRSRRNRNPVDFNRDQEAYFAPESASYLRWSPWMQLDASETASSTRPTIEVNDSTIQVHCESGIGWIGFHAKDQIRAFREFAPGELPTTVTLKRDEIDAELKGIKLQQIRAISSDGVESGKRI</sequence>
<dbReference type="PANTHER" id="PTHR21054:SF2">
    <property type="entry name" value="MIP04191P"/>
    <property type="match status" value="1"/>
</dbReference>
<reference evidence="1 2" key="1">
    <citation type="submission" date="2017-05" db="EMBL/GenBank/DDBJ databases">
        <authorList>
            <person name="Varghese N."/>
            <person name="Submissions S."/>
        </authorList>
    </citation>
    <scope>NUCLEOTIDE SEQUENCE [LARGE SCALE GENOMIC DNA]</scope>
    <source>
        <strain evidence="1 2">DSM 25457</strain>
    </source>
</reference>
<evidence type="ECO:0000313" key="2">
    <source>
        <dbReference type="Proteomes" id="UP001158067"/>
    </source>
</evidence>
<dbReference type="SUPFAM" id="SSF55486">
    <property type="entry name" value="Metalloproteases ('zincins'), catalytic domain"/>
    <property type="match status" value="2"/>
</dbReference>
<name>A0ABY1Q418_9BACT</name>